<feature type="domain" description="Putative zinc-finger" evidence="3">
    <location>
        <begin position="8"/>
        <end position="42"/>
    </location>
</feature>
<name>A0A7G7MLG3_9PSEU</name>
<gene>
    <name evidence="4" type="ORF">H6H00_06635</name>
</gene>
<keyword evidence="1" id="KW-0805">Transcription regulation</keyword>
<dbReference type="EMBL" id="CP060131">
    <property type="protein sequence ID" value="QNG53624.1"/>
    <property type="molecule type" value="Genomic_DNA"/>
</dbReference>
<proteinExistence type="predicted"/>
<organism evidence="4 5">
    <name type="scientific">Pseudonocardia petroleophila</name>
    <dbReference type="NCBI Taxonomy" id="37331"/>
    <lineage>
        <taxon>Bacteria</taxon>
        <taxon>Bacillati</taxon>
        <taxon>Actinomycetota</taxon>
        <taxon>Actinomycetes</taxon>
        <taxon>Pseudonocardiales</taxon>
        <taxon>Pseudonocardiaceae</taxon>
        <taxon>Pseudonocardia</taxon>
    </lineage>
</organism>
<evidence type="ECO:0000259" key="3">
    <source>
        <dbReference type="Pfam" id="PF13490"/>
    </source>
</evidence>
<sequence length="82" mass="8854">MTPRDVACIELVELLTDYLEGALPPADVAAVEAHLAQCPACRRYLDQMRATIATLGTVPVETLSDGAWGVLLDAFTRRTGPR</sequence>
<evidence type="ECO:0000313" key="4">
    <source>
        <dbReference type="EMBL" id="QNG53624.1"/>
    </source>
</evidence>
<protein>
    <submittedName>
        <fullName evidence="4">Zf-HC2 domain-containing protein</fullName>
    </submittedName>
</protein>
<dbReference type="InterPro" id="IPR041916">
    <property type="entry name" value="Anti_sigma_zinc_sf"/>
</dbReference>
<evidence type="ECO:0000256" key="2">
    <source>
        <dbReference type="ARBA" id="ARBA00023163"/>
    </source>
</evidence>
<dbReference type="RefSeq" id="WP_185720451.1">
    <property type="nucleotide sequence ID" value="NZ_BAAAWI010000001.1"/>
</dbReference>
<dbReference type="InterPro" id="IPR027383">
    <property type="entry name" value="Znf_put"/>
</dbReference>
<dbReference type="KEGG" id="ppel:H6H00_06635"/>
<dbReference type="AlphaFoldDB" id="A0A7G7MLG3"/>
<keyword evidence="5" id="KW-1185">Reference proteome</keyword>
<evidence type="ECO:0000256" key="1">
    <source>
        <dbReference type="ARBA" id="ARBA00023015"/>
    </source>
</evidence>
<keyword evidence="2" id="KW-0804">Transcription</keyword>
<accession>A0A7G7MLG3</accession>
<dbReference type="Proteomes" id="UP000515728">
    <property type="component" value="Chromosome"/>
</dbReference>
<reference evidence="4 5" key="1">
    <citation type="submission" date="2020-08" db="EMBL/GenBank/DDBJ databases">
        <authorList>
            <person name="Mo P."/>
        </authorList>
    </citation>
    <scope>NUCLEOTIDE SEQUENCE [LARGE SCALE GENOMIC DNA]</scope>
    <source>
        <strain evidence="4 5">CGMCC 4.1532</strain>
    </source>
</reference>
<evidence type="ECO:0000313" key="5">
    <source>
        <dbReference type="Proteomes" id="UP000515728"/>
    </source>
</evidence>
<dbReference type="Pfam" id="PF13490">
    <property type="entry name" value="zf-HC2"/>
    <property type="match status" value="1"/>
</dbReference>
<dbReference type="Gene3D" id="1.10.10.1320">
    <property type="entry name" value="Anti-sigma factor, zinc-finger domain"/>
    <property type="match status" value="1"/>
</dbReference>